<feature type="domain" description="RecQ mediated genome instability protein 1 OB-fold" evidence="4">
    <location>
        <begin position="76"/>
        <end position="179"/>
    </location>
</feature>
<reference evidence="6" key="2">
    <citation type="journal article" date="2018" name="BMC Genomics">
        <title>A manually annotated Actinidia chinensis var. chinensis (kiwifruit) genome highlights the challenges associated with draft genomes and gene prediction in plants.</title>
        <authorList>
            <person name="Pilkington S.M."/>
            <person name="Crowhurst R."/>
            <person name="Hilario E."/>
            <person name="Nardozza S."/>
            <person name="Fraser L."/>
            <person name="Peng Y."/>
            <person name="Gunaseelan K."/>
            <person name="Simpson R."/>
            <person name="Tahir J."/>
            <person name="Deroles S.C."/>
            <person name="Templeton K."/>
            <person name="Luo Z."/>
            <person name="Davy M."/>
            <person name="Cheng C."/>
            <person name="McNeilage M."/>
            <person name="Scaglione D."/>
            <person name="Liu Y."/>
            <person name="Zhang Q."/>
            <person name="Datson P."/>
            <person name="De Silva N."/>
            <person name="Gardiner S.E."/>
            <person name="Bassett H."/>
            <person name="Chagne D."/>
            <person name="McCallum J."/>
            <person name="Dzierzon H."/>
            <person name="Deng C."/>
            <person name="Wang Y.Y."/>
            <person name="Barron L."/>
            <person name="Manako K."/>
            <person name="Bowen J."/>
            <person name="Foster T.M."/>
            <person name="Erridge Z.A."/>
            <person name="Tiffin H."/>
            <person name="Waite C.N."/>
            <person name="Davies K.M."/>
            <person name="Grierson E.P."/>
            <person name="Laing W.A."/>
            <person name="Kirk R."/>
            <person name="Chen X."/>
            <person name="Wood M."/>
            <person name="Montefiori M."/>
            <person name="Brummell D.A."/>
            <person name="Schwinn K.E."/>
            <person name="Catanach A."/>
            <person name="Fullerton C."/>
            <person name="Li D."/>
            <person name="Meiyalaghan S."/>
            <person name="Nieuwenhuizen N."/>
            <person name="Read N."/>
            <person name="Prakash R."/>
            <person name="Hunter D."/>
            <person name="Zhang H."/>
            <person name="McKenzie M."/>
            <person name="Knabel M."/>
            <person name="Harris A."/>
            <person name="Allan A.C."/>
            <person name="Gleave A."/>
            <person name="Chen A."/>
            <person name="Janssen B.J."/>
            <person name="Plunkett B."/>
            <person name="Ampomah-Dwamena C."/>
            <person name="Voogd C."/>
            <person name="Leif D."/>
            <person name="Lafferty D."/>
            <person name="Souleyre E.J.F."/>
            <person name="Varkonyi-Gasic E."/>
            <person name="Gambi F."/>
            <person name="Hanley J."/>
            <person name="Yao J.L."/>
            <person name="Cheung J."/>
            <person name="David K.M."/>
            <person name="Warren B."/>
            <person name="Marsh K."/>
            <person name="Snowden K.C."/>
            <person name="Lin-Wang K."/>
            <person name="Brian L."/>
            <person name="Martinez-Sanchez M."/>
            <person name="Wang M."/>
            <person name="Ileperuma N."/>
            <person name="Macnee N."/>
            <person name="Campin R."/>
            <person name="McAtee P."/>
            <person name="Drummond R.S.M."/>
            <person name="Espley R.V."/>
            <person name="Ireland H.S."/>
            <person name="Wu R."/>
            <person name="Atkinson R.G."/>
            <person name="Karunairetnam S."/>
            <person name="Bulley S."/>
            <person name="Chunkath S."/>
            <person name="Hanley Z."/>
            <person name="Storey R."/>
            <person name="Thrimawithana A.H."/>
            <person name="Thomson S."/>
            <person name="David C."/>
            <person name="Testolin R."/>
            <person name="Huang H."/>
            <person name="Hellens R.P."/>
            <person name="Schaffer R.J."/>
        </authorList>
    </citation>
    <scope>NUCLEOTIDE SEQUENCE [LARGE SCALE GENOMIC DNA]</scope>
    <source>
        <strain evidence="6">cv. Red5</strain>
    </source>
</reference>
<dbReference type="STRING" id="1590841.A0A2R6Q4Q6"/>
<evidence type="ECO:0000256" key="1">
    <source>
        <dbReference type="ARBA" id="ARBA00004123"/>
    </source>
</evidence>
<comment type="subcellular location">
    <subcellularLocation>
        <location evidence="1">Nucleus</location>
    </subcellularLocation>
</comment>
<feature type="region of interest" description="Disordered" evidence="3">
    <location>
        <begin position="302"/>
        <end position="337"/>
    </location>
</feature>
<dbReference type="PANTHER" id="PTHR13681">
    <property type="entry name" value="SURVIVAL OF MOTOR NEURON-RELATED-SPLICING FACTOR 30-RELATED"/>
    <property type="match status" value="1"/>
</dbReference>
<evidence type="ECO:0000256" key="3">
    <source>
        <dbReference type="SAM" id="MobiDB-lite"/>
    </source>
</evidence>
<dbReference type="OrthoDB" id="434939at2759"/>
<evidence type="ECO:0000313" key="6">
    <source>
        <dbReference type="Proteomes" id="UP000241394"/>
    </source>
</evidence>
<organism evidence="5 6">
    <name type="scientific">Actinidia chinensis var. chinensis</name>
    <name type="common">Chinese soft-hair kiwi</name>
    <dbReference type="NCBI Taxonomy" id="1590841"/>
    <lineage>
        <taxon>Eukaryota</taxon>
        <taxon>Viridiplantae</taxon>
        <taxon>Streptophyta</taxon>
        <taxon>Embryophyta</taxon>
        <taxon>Tracheophyta</taxon>
        <taxon>Spermatophyta</taxon>
        <taxon>Magnoliopsida</taxon>
        <taxon>eudicotyledons</taxon>
        <taxon>Gunneridae</taxon>
        <taxon>Pentapetalae</taxon>
        <taxon>asterids</taxon>
        <taxon>Ericales</taxon>
        <taxon>Actinidiaceae</taxon>
        <taxon>Actinidia</taxon>
    </lineage>
</organism>
<dbReference type="OMA" id="GMEHGRS"/>
<dbReference type="Gramene" id="PSS01850">
    <property type="protein sequence ID" value="PSS01850"/>
    <property type="gene ID" value="CEY00_Acc23207"/>
</dbReference>
<feature type="region of interest" description="Disordered" evidence="3">
    <location>
        <begin position="188"/>
        <end position="208"/>
    </location>
</feature>
<evidence type="ECO:0000259" key="4">
    <source>
        <dbReference type="Pfam" id="PF08585"/>
    </source>
</evidence>
<protein>
    <submittedName>
        <fullName evidence="5">Tudor domain-containing protein</fullName>
    </submittedName>
</protein>
<dbReference type="PANTHER" id="PTHR13681:SF24">
    <property type="entry name" value="TUDOR DOMAIN-CONTAINING PROTEIN 3"/>
    <property type="match status" value="1"/>
</dbReference>
<dbReference type="Proteomes" id="UP000241394">
    <property type="component" value="Chromosome LG20"/>
</dbReference>
<keyword evidence="2" id="KW-0539">Nucleus</keyword>
<gene>
    <name evidence="5" type="ORF">CEY00_Acc23207</name>
</gene>
<dbReference type="AlphaFoldDB" id="A0A2R6Q4Q6"/>
<feature type="compositionally biased region" description="Polar residues" evidence="3">
    <location>
        <begin position="265"/>
        <end position="283"/>
    </location>
</feature>
<dbReference type="Pfam" id="PF08585">
    <property type="entry name" value="RMI1_N_C"/>
    <property type="match status" value="1"/>
</dbReference>
<feature type="region of interest" description="Disordered" evidence="3">
    <location>
        <begin position="255"/>
        <end position="288"/>
    </location>
</feature>
<dbReference type="InterPro" id="IPR042470">
    <property type="entry name" value="RMI1_N_C_sf"/>
</dbReference>
<dbReference type="GO" id="GO:0005634">
    <property type="term" value="C:nucleus"/>
    <property type="evidence" value="ECO:0007669"/>
    <property type="project" value="UniProtKB-SubCell"/>
</dbReference>
<dbReference type="EMBL" id="NKQK01000020">
    <property type="protein sequence ID" value="PSS01850.1"/>
    <property type="molecule type" value="Genomic_DNA"/>
</dbReference>
<keyword evidence="6" id="KW-1185">Reference proteome</keyword>
<dbReference type="Gene3D" id="2.40.50.770">
    <property type="entry name" value="RecQ-mediated genome instability protein Rmi1, C-terminal domain"/>
    <property type="match status" value="1"/>
</dbReference>
<evidence type="ECO:0000313" key="5">
    <source>
        <dbReference type="EMBL" id="PSS01850.1"/>
    </source>
</evidence>
<reference evidence="5 6" key="1">
    <citation type="submission" date="2017-07" db="EMBL/GenBank/DDBJ databases">
        <title>An improved, manually edited Actinidia chinensis var. chinensis (kiwifruit) genome highlights the challenges associated with draft genomes and gene prediction in plants.</title>
        <authorList>
            <person name="Pilkington S."/>
            <person name="Crowhurst R."/>
            <person name="Hilario E."/>
            <person name="Nardozza S."/>
            <person name="Fraser L."/>
            <person name="Peng Y."/>
            <person name="Gunaseelan K."/>
            <person name="Simpson R."/>
            <person name="Tahir J."/>
            <person name="Deroles S."/>
            <person name="Templeton K."/>
            <person name="Luo Z."/>
            <person name="Davy M."/>
            <person name="Cheng C."/>
            <person name="Mcneilage M."/>
            <person name="Scaglione D."/>
            <person name="Liu Y."/>
            <person name="Zhang Q."/>
            <person name="Datson P."/>
            <person name="De Silva N."/>
            <person name="Gardiner S."/>
            <person name="Bassett H."/>
            <person name="Chagne D."/>
            <person name="Mccallum J."/>
            <person name="Dzierzon H."/>
            <person name="Deng C."/>
            <person name="Wang Y.-Y."/>
            <person name="Barron N."/>
            <person name="Manako K."/>
            <person name="Bowen J."/>
            <person name="Foster T."/>
            <person name="Erridge Z."/>
            <person name="Tiffin H."/>
            <person name="Waite C."/>
            <person name="Davies K."/>
            <person name="Grierson E."/>
            <person name="Laing W."/>
            <person name="Kirk R."/>
            <person name="Chen X."/>
            <person name="Wood M."/>
            <person name="Montefiori M."/>
            <person name="Brummell D."/>
            <person name="Schwinn K."/>
            <person name="Catanach A."/>
            <person name="Fullerton C."/>
            <person name="Li D."/>
            <person name="Meiyalaghan S."/>
            <person name="Nieuwenhuizen N."/>
            <person name="Read N."/>
            <person name="Prakash R."/>
            <person name="Hunter D."/>
            <person name="Zhang H."/>
            <person name="Mckenzie M."/>
            <person name="Knabel M."/>
            <person name="Harris A."/>
            <person name="Allan A."/>
            <person name="Chen A."/>
            <person name="Janssen B."/>
            <person name="Plunkett B."/>
            <person name="Dwamena C."/>
            <person name="Voogd C."/>
            <person name="Leif D."/>
            <person name="Lafferty D."/>
            <person name="Souleyre E."/>
            <person name="Varkonyi-Gasic E."/>
            <person name="Gambi F."/>
            <person name="Hanley J."/>
            <person name="Yao J.-L."/>
            <person name="Cheung J."/>
            <person name="David K."/>
            <person name="Warren B."/>
            <person name="Marsh K."/>
            <person name="Snowden K."/>
            <person name="Lin-Wang K."/>
            <person name="Brian L."/>
            <person name="Martinez-Sanchez M."/>
            <person name="Wang M."/>
            <person name="Ileperuma N."/>
            <person name="Macnee N."/>
            <person name="Campin R."/>
            <person name="Mcatee P."/>
            <person name="Drummond R."/>
            <person name="Espley R."/>
            <person name="Ireland H."/>
            <person name="Wu R."/>
            <person name="Atkinson R."/>
            <person name="Karunairetnam S."/>
            <person name="Bulley S."/>
            <person name="Chunkath S."/>
            <person name="Hanley Z."/>
            <person name="Storey R."/>
            <person name="Thrimawithana A."/>
            <person name="Thomson S."/>
            <person name="David C."/>
            <person name="Testolin R."/>
        </authorList>
    </citation>
    <scope>NUCLEOTIDE SEQUENCE [LARGE SCALE GENOMIC DNA]</scope>
    <source>
        <strain evidence="6">cv. Red5</strain>
        <tissue evidence="5">Young leaf</tissue>
    </source>
</reference>
<name>A0A2R6Q4Q6_ACTCC</name>
<proteinExistence type="predicted"/>
<evidence type="ECO:0000256" key="2">
    <source>
        <dbReference type="ARBA" id="ARBA00023242"/>
    </source>
</evidence>
<dbReference type="FunCoup" id="A0A2R6Q4Q6">
    <property type="interactions" value="459"/>
</dbReference>
<feature type="region of interest" description="Disordered" evidence="3">
    <location>
        <begin position="400"/>
        <end position="432"/>
    </location>
</feature>
<comment type="caution">
    <text evidence="5">The sequence shown here is derived from an EMBL/GenBank/DDBJ whole genome shotgun (WGS) entry which is preliminary data.</text>
</comment>
<accession>A0A2R6Q4Q6</accession>
<dbReference type="SMART" id="SM01161">
    <property type="entry name" value="DUF1767"/>
    <property type="match status" value="1"/>
</dbReference>
<dbReference type="InterPro" id="IPR013894">
    <property type="entry name" value="RMI1_OB"/>
</dbReference>
<sequence>MEPWSSSSADSEALIQTLASKGWCFADVNQVKALIVIHCALSGESCTVDSVESELANLDLRSIGDKSLPDSDLLRKSSYLQGPKVLQISSVRDISQSSIADHSDNSSNRLLRLSLTDGHSEITAIEYSHIPSLADDVIPGTKVRLENKASVRNGIVCLKPKVITVLGGKVQSLYEEWQMNQKYSGFTRSSLRTKKESDTGGPPPFEKLQIGAASRQGRQGRFSQYSGSTSTSSVQTVLAEDGNYESRKINRFHNSDSKAYGMDNNVKSATSTERTEEMPSSSEARPKEVVEAVPVQNQAAAQKLLQKMSQPNRDDRHFRGQRHRGKGKEEESPVLTLHEWERRKAGASPLVRDKLPDVSHDDNLAWQLQNQSDLEDLQVQKGPHSRDSQAENLKMSMFNFQRDDAGGQDRGGFRGRGRGRARERGRGRGRFG</sequence>
<dbReference type="InParanoid" id="A0A2R6Q4Q6"/>